<sequence length="495" mass="57242">MTDQEDLTWFHPVFINDCDVGWGYNGNNGNLIPAASVDESNKVIYAIKKTKTHSFAFDLESEDFHKIPCNIFTLPCHFLDSIVKKNQNVYKFMDFLIENHVLVGYMSLIECFSKEIRAEDVCNLPPKTTHFIKAVNYGLQMVIIFNKANIQLFDGDNDGKFLEKIWKKEQEMTDEQKKVECSVLVFSLDATKTNVFKMSMKEIFKFIEEYQNGSHREHERLLYYALKKISVNSEISENFLADTRFDLLTNSIFELYRFKRILEIVILLSKLIQDESLEIAEKKKRKLDSCYIKIKNMWDQGIRRCSELLAGGLTLTESDLSAEFSSDQYEKEIDGLEMNETEDQKIVMNKSDFHHLDWNVSQLLKMDVILSNDTLQPFVKTQGSNERVLLGFGSHQNRTKPKTTETSEMFVSPCPLECSIDDRQWICINCGEFFKTQGFQVVCSCGTTHVTNLKLECFDRKHPKEFFPCEKHDPTSASSIESSRSSFSIVDDGMQ</sequence>
<proteinExistence type="predicted"/>
<dbReference type="WBParaSite" id="JU765_v2.g8305.t1">
    <property type="protein sequence ID" value="JU765_v2.g8305.t1"/>
    <property type="gene ID" value="JU765_v2.g8305"/>
</dbReference>
<reference evidence="2" key="1">
    <citation type="submission" date="2022-11" db="UniProtKB">
        <authorList>
            <consortium name="WormBaseParasite"/>
        </authorList>
    </citation>
    <scope>IDENTIFICATION</scope>
</reference>
<evidence type="ECO:0000313" key="2">
    <source>
        <dbReference type="WBParaSite" id="JU765_v2.g8305.t1"/>
    </source>
</evidence>
<evidence type="ECO:0000313" key="1">
    <source>
        <dbReference type="Proteomes" id="UP000887576"/>
    </source>
</evidence>
<dbReference type="Proteomes" id="UP000887576">
    <property type="component" value="Unplaced"/>
</dbReference>
<name>A0AC34RMN6_9BILA</name>
<accession>A0AC34RMN6</accession>
<organism evidence="1 2">
    <name type="scientific">Panagrolaimus sp. JU765</name>
    <dbReference type="NCBI Taxonomy" id="591449"/>
    <lineage>
        <taxon>Eukaryota</taxon>
        <taxon>Metazoa</taxon>
        <taxon>Ecdysozoa</taxon>
        <taxon>Nematoda</taxon>
        <taxon>Chromadorea</taxon>
        <taxon>Rhabditida</taxon>
        <taxon>Tylenchina</taxon>
        <taxon>Panagrolaimomorpha</taxon>
        <taxon>Panagrolaimoidea</taxon>
        <taxon>Panagrolaimidae</taxon>
        <taxon>Panagrolaimus</taxon>
    </lineage>
</organism>
<protein>
    <submittedName>
        <fullName evidence="2">Uncharacterized protein</fullName>
    </submittedName>
</protein>